<dbReference type="Proteomes" id="UP000886722">
    <property type="component" value="Unassembled WGS sequence"/>
</dbReference>
<dbReference type="InterPro" id="IPR036737">
    <property type="entry name" value="OmpA-like_sf"/>
</dbReference>
<dbReference type="InterPro" id="IPR050330">
    <property type="entry name" value="Bact_OuterMem_StrucFunc"/>
</dbReference>
<keyword evidence="1" id="KW-0472">Membrane</keyword>
<dbReference type="GO" id="GO:0016020">
    <property type="term" value="C:membrane"/>
    <property type="evidence" value="ECO:0007669"/>
    <property type="project" value="UniProtKB-UniRule"/>
</dbReference>
<organism evidence="4 5">
    <name type="scientific">Candidatus Caccoplasma intestinavium</name>
    <dbReference type="NCBI Taxonomy" id="2840716"/>
    <lineage>
        <taxon>Bacteria</taxon>
        <taxon>Pseudomonadati</taxon>
        <taxon>Bacteroidota</taxon>
        <taxon>Bacteroidia</taxon>
        <taxon>Bacteroidales</taxon>
        <taxon>Bacteroidaceae</taxon>
        <taxon>Bacteroidaceae incertae sedis</taxon>
        <taxon>Candidatus Caccoplasma</taxon>
    </lineage>
</organism>
<accession>A0A9D1GDJ7</accession>
<evidence type="ECO:0000259" key="3">
    <source>
        <dbReference type="PROSITE" id="PS51123"/>
    </source>
</evidence>
<reference evidence="4" key="2">
    <citation type="journal article" date="2021" name="PeerJ">
        <title>Extensive microbial diversity within the chicken gut microbiome revealed by metagenomics and culture.</title>
        <authorList>
            <person name="Gilroy R."/>
            <person name="Ravi A."/>
            <person name="Getino M."/>
            <person name="Pursley I."/>
            <person name="Horton D.L."/>
            <person name="Alikhan N.F."/>
            <person name="Baker D."/>
            <person name="Gharbi K."/>
            <person name="Hall N."/>
            <person name="Watson M."/>
            <person name="Adriaenssens E.M."/>
            <person name="Foster-Nyarko E."/>
            <person name="Jarju S."/>
            <person name="Secka A."/>
            <person name="Antonio M."/>
            <person name="Oren A."/>
            <person name="Chaudhuri R.R."/>
            <person name="La Ragione R."/>
            <person name="Hildebrand F."/>
            <person name="Pallen M.J."/>
        </authorList>
    </citation>
    <scope>NUCLEOTIDE SEQUENCE</scope>
    <source>
        <strain evidence="4">21143</strain>
    </source>
</reference>
<dbReference type="InterPro" id="IPR006665">
    <property type="entry name" value="OmpA-like"/>
</dbReference>
<evidence type="ECO:0000313" key="5">
    <source>
        <dbReference type="Proteomes" id="UP000886722"/>
    </source>
</evidence>
<protein>
    <submittedName>
        <fullName evidence="4">OmpA family protein</fullName>
    </submittedName>
</protein>
<dbReference type="CDD" id="cd07185">
    <property type="entry name" value="OmpA_C-like"/>
    <property type="match status" value="1"/>
</dbReference>
<dbReference type="AlphaFoldDB" id="A0A9D1GDJ7"/>
<evidence type="ECO:0000313" key="4">
    <source>
        <dbReference type="EMBL" id="HIT39030.1"/>
    </source>
</evidence>
<dbReference type="SUPFAM" id="SSF103088">
    <property type="entry name" value="OmpA-like"/>
    <property type="match status" value="1"/>
</dbReference>
<dbReference type="PANTHER" id="PTHR30329:SF21">
    <property type="entry name" value="LIPOPROTEIN YIAD-RELATED"/>
    <property type="match status" value="1"/>
</dbReference>
<gene>
    <name evidence="4" type="ORF">IAD06_03180</name>
</gene>
<proteinExistence type="predicted"/>
<evidence type="ECO:0000256" key="1">
    <source>
        <dbReference type="PROSITE-ProRule" id="PRU00473"/>
    </source>
</evidence>
<feature type="domain" description="OmpA-like" evidence="3">
    <location>
        <begin position="81"/>
        <end position="200"/>
    </location>
</feature>
<dbReference type="Gene3D" id="3.30.1330.60">
    <property type="entry name" value="OmpA-like domain"/>
    <property type="match status" value="1"/>
</dbReference>
<dbReference type="PROSITE" id="PS51123">
    <property type="entry name" value="OMPA_2"/>
    <property type="match status" value="1"/>
</dbReference>
<dbReference type="PANTHER" id="PTHR30329">
    <property type="entry name" value="STATOR ELEMENT OF FLAGELLAR MOTOR COMPLEX"/>
    <property type="match status" value="1"/>
</dbReference>
<evidence type="ECO:0000256" key="2">
    <source>
        <dbReference type="SAM" id="SignalP"/>
    </source>
</evidence>
<comment type="caution">
    <text evidence="4">The sequence shown here is derived from an EMBL/GenBank/DDBJ whole genome shotgun (WGS) entry which is preliminary data.</text>
</comment>
<reference evidence="4" key="1">
    <citation type="submission" date="2020-10" db="EMBL/GenBank/DDBJ databases">
        <authorList>
            <person name="Gilroy R."/>
        </authorList>
    </citation>
    <scope>NUCLEOTIDE SEQUENCE</scope>
    <source>
        <strain evidence="4">21143</strain>
    </source>
</reference>
<sequence>MKRLCIALLAIISSSLFFVSGLSAARKETKQVTPDWYAMTRGEHIAWLSLTPDTKPLVRHYMQKEFLKLDKRFPGSVAALRDSLIACITLPSSRVFVPNDTILSDEGNTFLKELSKIFSGKDDFRVVISVFTANSGSSAHIARFSQQRADAAAVELQRILGDKSVVIPFGMGDTEPIAKNNTYQGREENRRIEVWLIPSVSLIEKLTGK</sequence>
<feature type="chain" id="PRO_5039062446" evidence="2">
    <location>
        <begin position="25"/>
        <end position="209"/>
    </location>
</feature>
<name>A0A9D1GDJ7_9BACT</name>
<keyword evidence="2" id="KW-0732">Signal</keyword>
<dbReference type="Pfam" id="PF00691">
    <property type="entry name" value="OmpA"/>
    <property type="match status" value="1"/>
</dbReference>
<feature type="signal peptide" evidence="2">
    <location>
        <begin position="1"/>
        <end position="24"/>
    </location>
</feature>
<dbReference type="EMBL" id="DVKT01000022">
    <property type="protein sequence ID" value="HIT39030.1"/>
    <property type="molecule type" value="Genomic_DNA"/>
</dbReference>